<keyword evidence="3" id="KW-0678">Repressor</keyword>
<dbReference type="InterPro" id="IPR007412">
    <property type="entry name" value="FlgM"/>
</dbReference>
<name>A0A7D4NQW7_9GAMM</name>
<organism evidence="12 13">
    <name type="scientific">Thiomicrorhabdus xiamenensis</name>
    <dbReference type="NCBI Taxonomy" id="2739063"/>
    <lineage>
        <taxon>Bacteria</taxon>
        <taxon>Pseudomonadati</taxon>
        <taxon>Pseudomonadota</taxon>
        <taxon>Gammaproteobacteria</taxon>
        <taxon>Thiotrichales</taxon>
        <taxon>Piscirickettsiaceae</taxon>
        <taxon>Thiomicrorhabdus</taxon>
    </lineage>
</organism>
<keyword evidence="9" id="KW-0175">Coiled coil</keyword>
<dbReference type="NCBIfam" id="TIGR03824">
    <property type="entry name" value="FlgM_jcvi"/>
    <property type="match status" value="1"/>
</dbReference>
<comment type="similarity">
    <text evidence="1">Belongs to the FlgM family.</text>
</comment>
<evidence type="ECO:0000313" key="12">
    <source>
        <dbReference type="EMBL" id="QKI89591.1"/>
    </source>
</evidence>
<feature type="compositionally biased region" description="Polar residues" evidence="10">
    <location>
        <begin position="1"/>
        <end position="18"/>
    </location>
</feature>
<keyword evidence="4" id="KW-1005">Bacterial flagellum biogenesis</keyword>
<dbReference type="RefSeq" id="WP_173285550.1">
    <property type="nucleotide sequence ID" value="NZ_CP054020.1"/>
</dbReference>
<evidence type="ECO:0000256" key="3">
    <source>
        <dbReference type="ARBA" id="ARBA00022491"/>
    </source>
</evidence>
<gene>
    <name evidence="12" type="primary">flgM</name>
    <name evidence="12" type="ORF">HQN79_08430</name>
</gene>
<evidence type="ECO:0000256" key="7">
    <source>
        <dbReference type="ARBA" id="ARBA00024739"/>
    </source>
</evidence>
<proteinExistence type="inferred from homology"/>
<evidence type="ECO:0000256" key="9">
    <source>
        <dbReference type="SAM" id="Coils"/>
    </source>
</evidence>
<evidence type="ECO:0000259" key="11">
    <source>
        <dbReference type="Pfam" id="PF04316"/>
    </source>
</evidence>
<keyword evidence="12" id="KW-0966">Cell projection</keyword>
<sequence>MDIKTINTPAVSGRSNSDPGKPVAGDAATAKPSVSDESGNNIDKVTLTEMQGKLRALEQKTQSINNEREERIAQIREAINNGSYQVNSEKVAEKLMQTEILLSRV</sequence>
<evidence type="ECO:0000256" key="5">
    <source>
        <dbReference type="ARBA" id="ARBA00023015"/>
    </source>
</evidence>
<accession>A0A7D4NQW7</accession>
<feature type="region of interest" description="Disordered" evidence="10">
    <location>
        <begin position="1"/>
        <end position="43"/>
    </location>
</feature>
<protein>
    <recommendedName>
        <fullName evidence="2">Negative regulator of flagellin synthesis</fullName>
    </recommendedName>
    <alternativeName>
        <fullName evidence="8">Anti-sigma-28 factor</fullName>
    </alternativeName>
</protein>
<comment type="function">
    <text evidence="7">Responsible for the coupling of flagellin expression to flagellar assembly by preventing expression of the flagellin genes when a component of the middle class of proteins is defective. It negatively regulates flagellar genes by inhibiting the activity of FliA by directly binding to FliA.</text>
</comment>
<evidence type="ECO:0000256" key="10">
    <source>
        <dbReference type="SAM" id="MobiDB-lite"/>
    </source>
</evidence>
<dbReference type="GO" id="GO:0045892">
    <property type="term" value="P:negative regulation of DNA-templated transcription"/>
    <property type="evidence" value="ECO:0007669"/>
    <property type="project" value="InterPro"/>
</dbReference>
<dbReference type="AlphaFoldDB" id="A0A7D4NQW7"/>
<dbReference type="Proteomes" id="UP000504724">
    <property type="component" value="Chromosome"/>
</dbReference>
<evidence type="ECO:0000256" key="1">
    <source>
        <dbReference type="ARBA" id="ARBA00005322"/>
    </source>
</evidence>
<dbReference type="Pfam" id="PF04316">
    <property type="entry name" value="FlgM"/>
    <property type="match status" value="1"/>
</dbReference>
<keyword evidence="12" id="KW-0969">Cilium</keyword>
<keyword evidence="13" id="KW-1185">Reference proteome</keyword>
<evidence type="ECO:0000313" key="13">
    <source>
        <dbReference type="Proteomes" id="UP000504724"/>
    </source>
</evidence>
<dbReference type="GO" id="GO:0044781">
    <property type="term" value="P:bacterial-type flagellum organization"/>
    <property type="evidence" value="ECO:0007669"/>
    <property type="project" value="UniProtKB-KW"/>
</dbReference>
<keyword evidence="6" id="KW-0804">Transcription</keyword>
<evidence type="ECO:0000256" key="8">
    <source>
        <dbReference type="ARBA" id="ARBA00030117"/>
    </source>
</evidence>
<dbReference type="SUPFAM" id="SSF101498">
    <property type="entry name" value="Anti-sigma factor FlgM"/>
    <property type="match status" value="1"/>
</dbReference>
<evidence type="ECO:0000256" key="2">
    <source>
        <dbReference type="ARBA" id="ARBA00017823"/>
    </source>
</evidence>
<evidence type="ECO:0000256" key="4">
    <source>
        <dbReference type="ARBA" id="ARBA00022795"/>
    </source>
</evidence>
<feature type="domain" description="Anti-sigma-28 factor FlgM C-terminal" evidence="11">
    <location>
        <begin position="43"/>
        <end position="97"/>
    </location>
</feature>
<dbReference type="EMBL" id="CP054020">
    <property type="protein sequence ID" value="QKI89591.1"/>
    <property type="molecule type" value="Genomic_DNA"/>
</dbReference>
<reference evidence="12 13" key="1">
    <citation type="submission" date="2020-05" db="EMBL/GenBank/DDBJ databases">
        <title>Thiomicrorhabdus sediminis sp.nov. and Thiomicrorhabdus xiamenensis sp.nov., novel sulfur-oxidizing bacteria isolated from coastal sediment.</title>
        <authorList>
            <person name="Liu X."/>
        </authorList>
    </citation>
    <scope>NUCLEOTIDE SEQUENCE [LARGE SCALE GENOMIC DNA]</scope>
    <source>
        <strain evidence="12 13">G2</strain>
    </source>
</reference>
<evidence type="ECO:0000256" key="6">
    <source>
        <dbReference type="ARBA" id="ARBA00023163"/>
    </source>
</evidence>
<dbReference type="KEGG" id="txa:HQN79_08430"/>
<dbReference type="InterPro" id="IPR031316">
    <property type="entry name" value="FlgM_C"/>
</dbReference>
<keyword evidence="12" id="KW-0282">Flagellum</keyword>
<keyword evidence="5" id="KW-0805">Transcription regulation</keyword>
<feature type="coiled-coil region" evidence="9">
    <location>
        <begin position="47"/>
        <end position="74"/>
    </location>
</feature>
<dbReference type="InterPro" id="IPR035890">
    <property type="entry name" value="Anti-sigma-28_factor_FlgM_sf"/>
</dbReference>